<dbReference type="InterPro" id="IPR027483">
    <property type="entry name" value="PInositol-4-P-4/5-kinase_C_sf"/>
</dbReference>
<dbReference type="PROSITE" id="PS51455">
    <property type="entry name" value="PIPK"/>
    <property type="match status" value="1"/>
</dbReference>
<sequence>MWGINHSLTTLQHVKPRAVLLKDDFKAYLKIKVKGHLFNKTFGRGSMWTRMITGVSSKSGSKLLVTYNRHYVLKMISSEEVEQMHHFIESYHEYIVNVHGQTLLPQYLGMYRITVNDQETYLLAMRNVFSPRVTVHRKYDLKPPLPSYAMVVTSLTVTGRLVSSKVYGGSVVDREANEKEKSKPLPTLKDNDFVNDICELHLEEPAKQRLMEHLERDIAFLQENNLMDYSALIGIHDVELAVDNDLEEGPGTGAGYFTSASPVAMEMGSSVTAGSVGVGCMGGHRGSGAEMLASAGDGLGEIFEERLFGPSNSTTASFIPSSFPMSSFHQVGGGGGGGIGLNSEPFSDFSPPNSDTFDTLVAGGSAEEGNYTPPESPSDDISHRFQPYTGDLNPISEFYAFRGSPSLGRPVIYFIALIDILTRYGMRKRTAQTYKTVKHGGANADQITTHEGAIRKHPLKGVRTQTKPPRAYIGSKSSPKEVKAGVDALKTLFKKRASIYSEYLRELYALEFKYARLYAPIYLQQRAIVAGRNVEDMEEDESPVDQKTLGDAKFDASLGSASGLGIPGFWARVLRTAPLMRNYLTEMDLDILQYLEGIRYSFSKKLSSPGFRLVFMFKRNPFFNDNVLMKQFSLKFIDQCEDLNEFGPIKVISTKASQIDWTSAHEPNGDVAVPPKDSFFNLFRDLQPESPDAPEYAQLMEDYDVCVYIRDRVLPYAVYWFTERRIN</sequence>
<evidence type="ECO:0000259" key="4">
    <source>
        <dbReference type="PROSITE" id="PS51455"/>
    </source>
</evidence>
<feature type="region of interest" description="Disordered" evidence="3">
    <location>
        <begin position="361"/>
        <end position="381"/>
    </location>
</feature>
<dbReference type="Gene3D" id="3.30.1120.90">
    <property type="entry name" value="Nucleosome assembly protein"/>
    <property type="match status" value="1"/>
</dbReference>
<dbReference type="PANTHER" id="PTHR23086:SF8">
    <property type="entry name" value="PHOSPHATIDYLINOSITOL 5-PHOSPHATE 4-KINASE, ISOFORM A"/>
    <property type="match status" value="1"/>
</dbReference>
<comment type="caution">
    <text evidence="5">The sequence shown here is derived from an EMBL/GenBank/DDBJ whole genome shotgun (WGS) entry which is preliminary data.</text>
</comment>
<keyword evidence="2" id="KW-0547">Nucleotide-binding</keyword>
<accession>A0ABR4Q209</accession>
<evidence type="ECO:0000313" key="5">
    <source>
        <dbReference type="EMBL" id="KAL5103603.1"/>
    </source>
</evidence>
<dbReference type="SMART" id="SM00330">
    <property type="entry name" value="PIPKc"/>
    <property type="match status" value="1"/>
</dbReference>
<keyword evidence="2" id="KW-0418">Kinase</keyword>
<comment type="similarity">
    <text evidence="1">Belongs to the nucleosome assembly protein (NAP) family.</text>
</comment>
<dbReference type="EMBL" id="JAKROA010000017">
    <property type="protein sequence ID" value="KAL5103603.1"/>
    <property type="molecule type" value="Genomic_DNA"/>
</dbReference>
<dbReference type="InterPro" id="IPR023610">
    <property type="entry name" value="PInositol-4/5-P-5/4-kinase"/>
</dbReference>
<dbReference type="Proteomes" id="UP001651158">
    <property type="component" value="Unassembled WGS sequence"/>
</dbReference>
<proteinExistence type="inferred from homology"/>
<reference evidence="5 6" key="1">
    <citation type="journal article" date="2022" name="Front. Cell. Infect. Microbiol.">
        <title>The Genomes of Two Strains of Taenia crassiceps the Animal Model for the Study of Human Cysticercosis.</title>
        <authorList>
            <person name="Bobes R.J."/>
            <person name="Estrada K."/>
            <person name="Rios-Valencia D.G."/>
            <person name="Calderon-Gallegos A."/>
            <person name="de la Torre P."/>
            <person name="Carrero J.C."/>
            <person name="Sanchez-Flores A."/>
            <person name="Laclette J.P."/>
        </authorList>
    </citation>
    <scope>NUCLEOTIDE SEQUENCE [LARGE SCALE GENOMIC DNA]</scope>
    <source>
        <strain evidence="5">WFUcys</strain>
    </source>
</reference>
<dbReference type="Gene3D" id="1.20.5.1500">
    <property type="match status" value="1"/>
</dbReference>
<organism evidence="5 6">
    <name type="scientific">Taenia crassiceps</name>
    <dbReference type="NCBI Taxonomy" id="6207"/>
    <lineage>
        <taxon>Eukaryota</taxon>
        <taxon>Metazoa</taxon>
        <taxon>Spiralia</taxon>
        <taxon>Lophotrochozoa</taxon>
        <taxon>Platyhelminthes</taxon>
        <taxon>Cestoda</taxon>
        <taxon>Eucestoda</taxon>
        <taxon>Cyclophyllidea</taxon>
        <taxon>Taeniidae</taxon>
        <taxon>Taenia</taxon>
    </lineage>
</organism>
<dbReference type="Pfam" id="PF00956">
    <property type="entry name" value="NAP"/>
    <property type="match status" value="1"/>
</dbReference>
<evidence type="ECO:0000256" key="3">
    <source>
        <dbReference type="SAM" id="MobiDB-lite"/>
    </source>
</evidence>
<keyword evidence="2" id="KW-0067">ATP-binding</keyword>
<dbReference type="InterPro" id="IPR002498">
    <property type="entry name" value="PInositol-4-P-4/5-kinase_core"/>
</dbReference>
<dbReference type="SUPFAM" id="SSF56104">
    <property type="entry name" value="SAICAR synthase-like"/>
    <property type="match status" value="1"/>
</dbReference>
<feature type="domain" description="PIPK" evidence="4">
    <location>
        <begin position="1"/>
        <end position="466"/>
    </location>
</feature>
<dbReference type="SUPFAM" id="SSF143113">
    <property type="entry name" value="NAP-like"/>
    <property type="match status" value="1"/>
</dbReference>
<dbReference type="PANTHER" id="PTHR23086">
    <property type="entry name" value="PHOSPHATIDYLINOSITOL-4-PHOSPHATE 5-KINASE"/>
    <property type="match status" value="1"/>
</dbReference>
<evidence type="ECO:0000313" key="6">
    <source>
        <dbReference type="Proteomes" id="UP001651158"/>
    </source>
</evidence>
<protein>
    <submittedName>
        <fullName evidence="5">Phosphatidylinositol 5-phosphate 4-kinase type-2 beta</fullName>
    </submittedName>
</protein>
<dbReference type="InterPro" id="IPR037231">
    <property type="entry name" value="NAP-like_sf"/>
</dbReference>
<dbReference type="InterPro" id="IPR002164">
    <property type="entry name" value="NAP_family"/>
</dbReference>
<dbReference type="InterPro" id="IPR027484">
    <property type="entry name" value="PInositol-4-P-5-kinase_N"/>
</dbReference>
<name>A0ABR4Q209_9CEST</name>
<dbReference type="Pfam" id="PF01504">
    <property type="entry name" value="PIP5K"/>
    <property type="match status" value="1"/>
</dbReference>
<keyword evidence="2" id="KW-0808">Transferase</keyword>
<evidence type="ECO:0000256" key="1">
    <source>
        <dbReference type="ARBA" id="ARBA00009947"/>
    </source>
</evidence>
<keyword evidence="6" id="KW-1185">Reference proteome</keyword>
<evidence type="ECO:0000256" key="2">
    <source>
        <dbReference type="PROSITE-ProRule" id="PRU00781"/>
    </source>
</evidence>
<gene>
    <name evidence="5" type="ORF">TcWFU_009106</name>
</gene>
<dbReference type="Gene3D" id="3.30.800.10">
    <property type="entry name" value="Phosphatidylinositol Phosphate Kinase II Beta"/>
    <property type="match status" value="1"/>
</dbReference>
<dbReference type="Gene3D" id="3.30.810.10">
    <property type="entry name" value="2-Layer Sandwich"/>
    <property type="match status" value="2"/>
</dbReference>